<evidence type="ECO:0000256" key="6">
    <source>
        <dbReference type="ARBA" id="ARBA00023136"/>
    </source>
</evidence>
<protein>
    <submittedName>
        <fullName evidence="8">DoxX family protein</fullName>
    </submittedName>
</protein>
<keyword evidence="5 7" id="KW-1133">Transmembrane helix</keyword>
<evidence type="ECO:0000256" key="2">
    <source>
        <dbReference type="ARBA" id="ARBA00006679"/>
    </source>
</evidence>
<name>B1XVW3_POLNS</name>
<dbReference type="EMBL" id="CP001010">
    <property type="protein sequence ID" value="ACB44490.1"/>
    <property type="molecule type" value="Genomic_DNA"/>
</dbReference>
<dbReference type="KEGG" id="pne:Pnec_1386"/>
<dbReference type="GO" id="GO:0005886">
    <property type="term" value="C:plasma membrane"/>
    <property type="evidence" value="ECO:0007669"/>
    <property type="project" value="UniProtKB-SubCell"/>
</dbReference>
<dbReference type="InterPro" id="IPR051907">
    <property type="entry name" value="DoxX-like_oxidoreductase"/>
</dbReference>
<comment type="similarity">
    <text evidence="2">Belongs to the DoxX family.</text>
</comment>
<dbReference type="AlphaFoldDB" id="B1XVW3"/>
<evidence type="ECO:0000256" key="4">
    <source>
        <dbReference type="ARBA" id="ARBA00022692"/>
    </source>
</evidence>
<proteinExistence type="inferred from homology"/>
<evidence type="ECO:0000256" key="7">
    <source>
        <dbReference type="SAM" id="Phobius"/>
    </source>
</evidence>
<evidence type="ECO:0000256" key="1">
    <source>
        <dbReference type="ARBA" id="ARBA00004651"/>
    </source>
</evidence>
<evidence type="ECO:0000256" key="5">
    <source>
        <dbReference type="ARBA" id="ARBA00022989"/>
    </source>
</evidence>
<dbReference type="InterPro" id="IPR032808">
    <property type="entry name" value="DoxX"/>
</dbReference>
<feature type="transmembrane region" description="Helical" evidence="7">
    <location>
        <begin position="46"/>
        <end position="68"/>
    </location>
</feature>
<evidence type="ECO:0000256" key="3">
    <source>
        <dbReference type="ARBA" id="ARBA00022475"/>
    </source>
</evidence>
<keyword evidence="6 7" id="KW-0472">Membrane</keyword>
<dbReference type="PANTHER" id="PTHR33452">
    <property type="entry name" value="OXIDOREDUCTASE CATD-RELATED"/>
    <property type="match status" value="1"/>
</dbReference>
<organism evidence="8">
    <name type="scientific">Polynucleobacter necessarius subsp. necessarius (strain STIR1)</name>
    <dbReference type="NCBI Taxonomy" id="452638"/>
    <lineage>
        <taxon>Bacteria</taxon>
        <taxon>Pseudomonadati</taxon>
        <taxon>Pseudomonadota</taxon>
        <taxon>Betaproteobacteria</taxon>
        <taxon>Burkholderiales</taxon>
        <taxon>Burkholderiaceae</taxon>
        <taxon>Polynucleobacter</taxon>
    </lineage>
</organism>
<keyword evidence="4 7" id="KW-0812">Transmembrane</keyword>
<reference evidence="8" key="1">
    <citation type="submission" date="2008-03" db="EMBL/GenBank/DDBJ databases">
        <title>Complete sequence of Polynucleobacter necessarius STIR1.</title>
        <authorList>
            <consortium name="US DOE Joint Genome Institute"/>
            <person name="Copeland A."/>
            <person name="Lucas S."/>
            <person name="Lapidus A."/>
            <person name="Barry K."/>
            <person name="Detter J.C."/>
            <person name="Glavina del Rio T."/>
            <person name="Hammon N."/>
            <person name="Israni S."/>
            <person name="Dalin E."/>
            <person name="Tice H."/>
            <person name="Pitluck S."/>
            <person name="Chain P."/>
            <person name="Malfatti S."/>
            <person name="Shin M."/>
            <person name="Vergez L."/>
            <person name="Schmutz J."/>
            <person name="Larimer F."/>
            <person name="Land M."/>
            <person name="Hauser L."/>
            <person name="Kyrpides N."/>
            <person name="Kim E."/>
            <person name="Hahn M."/>
            <person name="Richardson P."/>
        </authorList>
    </citation>
    <scope>NUCLEOTIDE SEQUENCE [LARGE SCALE GENOMIC DNA]</scope>
    <source>
        <strain evidence="8">STIR1</strain>
    </source>
</reference>
<dbReference type="Pfam" id="PF07681">
    <property type="entry name" value="DoxX"/>
    <property type="match status" value="1"/>
</dbReference>
<gene>
    <name evidence="8" type="ordered locus">Pnec_1386</name>
</gene>
<dbReference type="STRING" id="452638.Pnec_1386"/>
<feature type="transmembrane region" description="Helical" evidence="7">
    <location>
        <begin position="75"/>
        <end position="94"/>
    </location>
</feature>
<evidence type="ECO:0000313" key="8">
    <source>
        <dbReference type="EMBL" id="ACB44490.1"/>
    </source>
</evidence>
<comment type="subcellular location">
    <subcellularLocation>
        <location evidence="1">Cell membrane</location>
        <topology evidence="1">Multi-pass membrane protein</topology>
    </subcellularLocation>
</comment>
<sequence>MSLMSKPLTLVARILMASIFISAGFSKVLGFDGVTAYIASKGLPLLMVIAGLTVALEILGGIAIIVGFKARIAGLLLGLFSILAAFIFHNFWAFPPEQVYLQNIMFMKNLSIAGGLFLLAVFGPGGYLIDGRNTVKK</sequence>
<dbReference type="eggNOG" id="COG2259">
    <property type="taxonomic scope" value="Bacteria"/>
</dbReference>
<dbReference type="HOGENOM" id="CLU_058421_8_1_4"/>
<feature type="transmembrane region" description="Helical" evidence="7">
    <location>
        <begin position="106"/>
        <end position="129"/>
    </location>
</feature>
<dbReference type="PANTHER" id="PTHR33452:SF1">
    <property type="entry name" value="INNER MEMBRANE PROTEIN YPHA-RELATED"/>
    <property type="match status" value="1"/>
</dbReference>
<accession>B1XVW3</accession>
<keyword evidence="3" id="KW-1003">Cell membrane</keyword>